<keyword evidence="6" id="KW-0175">Coiled coil</keyword>
<keyword evidence="3 7" id="KW-0812">Transmembrane</keyword>
<accession>A0ABW4VSZ8</accession>
<reference evidence="11" key="1">
    <citation type="journal article" date="2019" name="Int. J. Syst. Evol. Microbiol.">
        <title>The Global Catalogue of Microorganisms (GCM) 10K type strain sequencing project: providing services to taxonomists for standard genome sequencing and annotation.</title>
        <authorList>
            <consortium name="The Broad Institute Genomics Platform"/>
            <consortium name="The Broad Institute Genome Sequencing Center for Infectious Disease"/>
            <person name="Wu L."/>
            <person name="Ma J."/>
        </authorList>
    </citation>
    <scope>NUCLEOTIDE SEQUENCE [LARGE SCALE GENOMIC DNA]</scope>
    <source>
        <strain evidence="11">CGMCC 1.15180</strain>
    </source>
</reference>
<evidence type="ECO:0000256" key="7">
    <source>
        <dbReference type="SAM" id="Phobius"/>
    </source>
</evidence>
<evidence type="ECO:0000256" key="3">
    <source>
        <dbReference type="ARBA" id="ARBA00022692"/>
    </source>
</evidence>
<dbReference type="Proteomes" id="UP001597361">
    <property type="component" value="Unassembled WGS sequence"/>
</dbReference>
<evidence type="ECO:0000256" key="5">
    <source>
        <dbReference type="ARBA" id="ARBA00023136"/>
    </source>
</evidence>
<dbReference type="InterPro" id="IPR032807">
    <property type="entry name" value="GNVR"/>
</dbReference>
<evidence type="ECO:0000259" key="9">
    <source>
        <dbReference type="Pfam" id="PF13807"/>
    </source>
</evidence>
<keyword evidence="11" id="KW-1185">Reference proteome</keyword>
<dbReference type="InterPro" id="IPR050445">
    <property type="entry name" value="Bact_polysacc_biosynth/exp"/>
</dbReference>
<sequence length="373" mass="41442">MSSTHPQNKQNPNEDEIDLLALGKIIWKSRKQIITVVIIFMILGFFVAMFSPKEFTASSTFVPQVSEPNRGGGSLGGLASLAGINLGGGASGTEIPPLLYPKITSSVSFRKALLEAKINVDGIVEPVTYQQYYSEIFSPGILANVKKYTFGLPGVIIKALKGGQKEEAVLKLENGLIRVSQDEFTHFKRLDRQLLVTPNDKEGFVSLEFVMPEPVMAAQLAKHAQDLLQKEVIAYKISKAKEQLKFTEERYEEKKAEFNQIQARLANFRDRNQNISSATAMNQLHRLEAEYNFAFNIYTDIAKQLELAKLQVSKDTPVFSVIEPVTIPVEKSAPKKPLILAIFTILGVVVALGYVFGSAFLKGVKEQWGEEEE</sequence>
<feature type="domain" description="Polysaccharide chain length determinant N-terminal" evidence="8">
    <location>
        <begin position="15"/>
        <end position="60"/>
    </location>
</feature>
<keyword evidence="5 7" id="KW-0472">Membrane</keyword>
<feature type="transmembrane region" description="Helical" evidence="7">
    <location>
        <begin position="33"/>
        <end position="51"/>
    </location>
</feature>
<dbReference type="PANTHER" id="PTHR32309:SF13">
    <property type="entry name" value="FERRIC ENTEROBACTIN TRANSPORT PROTEIN FEPE"/>
    <property type="match status" value="1"/>
</dbReference>
<comment type="caution">
    <text evidence="10">The sequence shown here is derived from an EMBL/GenBank/DDBJ whole genome shotgun (WGS) entry which is preliminary data.</text>
</comment>
<feature type="domain" description="Tyrosine-protein kinase G-rich" evidence="9">
    <location>
        <begin position="283"/>
        <end position="356"/>
    </location>
</feature>
<comment type="subcellular location">
    <subcellularLocation>
        <location evidence="1">Cell membrane</location>
        <topology evidence="1">Multi-pass membrane protein</topology>
    </subcellularLocation>
</comment>
<proteinExistence type="predicted"/>
<keyword evidence="2" id="KW-1003">Cell membrane</keyword>
<evidence type="ECO:0000313" key="10">
    <source>
        <dbReference type="EMBL" id="MFD2036806.1"/>
    </source>
</evidence>
<gene>
    <name evidence="10" type="ORF">ACFSKL_18520</name>
</gene>
<evidence type="ECO:0000256" key="6">
    <source>
        <dbReference type="SAM" id="Coils"/>
    </source>
</evidence>
<feature type="transmembrane region" description="Helical" evidence="7">
    <location>
        <begin position="338"/>
        <end position="361"/>
    </location>
</feature>
<evidence type="ECO:0000256" key="4">
    <source>
        <dbReference type="ARBA" id="ARBA00022989"/>
    </source>
</evidence>
<organism evidence="10 11">
    <name type="scientific">Belliella marina</name>
    <dbReference type="NCBI Taxonomy" id="1644146"/>
    <lineage>
        <taxon>Bacteria</taxon>
        <taxon>Pseudomonadati</taxon>
        <taxon>Bacteroidota</taxon>
        <taxon>Cytophagia</taxon>
        <taxon>Cytophagales</taxon>
        <taxon>Cyclobacteriaceae</taxon>
        <taxon>Belliella</taxon>
    </lineage>
</organism>
<dbReference type="Pfam" id="PF13807">
    <property type="entry name" value="GNVR"/>
    <property type="match status" value="1"/>
</dbReference>
<protein>
    <submittedName>
        <fullName evidence="10">Wzz/FepE/Etk N-terminal domain-containing protein</fullName>
    </submittedName>
</protein>
<dbReference type="Pfam" id="PF02706">
    <property type="entry name" value="Wzz"/>
    <property type="match status" value="1"/>
</dbReference>
<evidence type="ECO:0000256" key="2">
    <source>
        <dbReference type="ARBA" id="ARBA00022475"/>
    </source>
</evidence>
<evidence type="ECO:0000259" key="8">
    <source>
        <dbReference type="Pfam" id="PF02706"/>
    </source>
</evidence>
<evidence type="ECO:0000313" key="11">
    <source>
        <dbReference type="Proteomes" id="UP001597361"/>
    </source>
</evidence>
<dbReference type="InterPro" id="IPR003856">
    <property type="entry name" value="LPS_length_determ_N"/>
</dbReference>
<dbReference type="RefSeq" id="WP_376888212.1">
    <property type="nucleotide sequence ID" value="NZ_JBHUHR010000045.1"/>
</dbReference>
<name>A0ABW4VSZ8_9BACT</name>
<dbReference type="EMBL" id="JBHUHR010000045">
    <property type="protein sequence ID" value="MFD2036806.1"/>
    <property type="molecule type" value="Genomic_DNA"/>
</dbReference>
<dbReference type="PANTHER" id="PTHR32309">
    <property type="entry name" value="TYROSINE-PROTEIN KINASE"/>
    <property type="match status" value="1"/>
</dbReference>
<feature type="coiled-coil region" evidence="6">
    <location>
        <begin position="237"/>
        <end position="271"/>
    </location>
</feature>
<keyword evidence="4 7" id="KW-1133">Transmembrane helix</keyword>
<evidence type="ECO:0000256" key="1">
    <source>
        <dbReference type="ARBA" id="ARBA00004651"/>
    </source>
</evidence>